<name>A0A6N4Q0B9_9LEPT</name>
<keyword evidence="3" id="KW-1185">Reference proteome</keyword>
<gene>
    <name evidence="2" type="ORF">EHQ18_18340</name>
</gene>
<dbReference type="Proteomes" id="UP000297239">
    <property type="component" value="Unassembled WGS sequence"/>
</dbReference>
<feature type="domain" description="Phage terminase large subunit GpA ATPase" evidence="1">
    <location>
        <begin position="79"/>
        <end position="285"/>
    </location>
</feature>
<organism evidence="2 3">
    <name type="scientific">Leptospira kanakyensis</name>
    <dbReference type="NCBI Taxonomy" id="2484968"/>
    <lineage>
        <taxon>Bacteria</taxon>
        <taxon>Pseudomonadati</taxon>
        <taxon>Spirochaetota</taxon>
        <taxon>Spirochaetia</taxon>
        <taxon>Leptospirales</taxon>
        <taxon>Leptospiraceae</taxon>
        <taxon>Leptospira</taxon>
    </lineage>
</organism>
<comment type="caution">
    <text evidence="2">The sequence shown here is derived from an EMBL/GenBank/DDBJ whole genome shotgun (WGS) entry which is preliminary data.</text>
</comment>
<evidence type="ECO:0000313" key="3">
    <source>
        <dbReference type="Proteomes" id="UP000297239"/>
    </source>
</evidence>
<proteinExistence type="predicted"/>
<dbReference type="Pfam" id="PF05876">
    <property type="entry name" value="GpA_ATPase"/>
    <property type="match status" value="1"/>
</dbReference>
<evidence type="ECO:0000313" key="2">
    <source>
        <dbReference type="EMBL" id="TGK67059.1"/>
    </source>
</evidence>
<protein>
    <submittedName>
        <fullName evidence="2">Terminase</fullName>
    </submittedName>
</protein>
<dbReference type="OrthoDB" id="337182at2"/>
<dbReference type="AlphaFoldDB" id="A0A6N4Q0B9"/>
<reference evidence="2" key="1">
    <citation type="journal article" date="2019" name="PLoS Negl. Trop. Dis.">
        <title>Revisiting the worldwide diversity of Leptospira species in the environment.</title>
        <authorList>
            <person name="Vincent A.T."/>
            <person name="Schiettekatte O."/>
            <person name="Bourhy P."/>
            <person name="Veyrier F.J."/>
            <person name="Picardeau M."/>
        </authorList>
    </citation>
    <scope>NUCLEOTIDE SEQUENCE [LARGE SCALE GENOMIC DNA]</scope>
    <source>
        <strain evidence="2">201800293</strain>
    </source>
</reference>
<dbReference type="RefSeq" id="WP_135636442.1">
    <property type="nucleotide sequence ID" value="NZ_RQFE01000031.1"/>
</dbReference>
<dbReference type="InterPro" id="IPR046453">
    <property type="entry name" value="GpA_ATPase"/>
</dbReference>
<sequence length="564" mass="64210">MRAEKRRRQTASASERFFDELDSIVTQSTSLSGVAGTTLEEFLCQNILVKGPFGQLVPFSFEGYAFWKWITRVSQNHPYLVFLKAAQVIFSTWMLGRLTWKGAGTSLKAGLYFPDDTSMKDFHDDRVVPFLQNCKVLHQYLKENQTDNNRTKKLGDFTLALRGTWTKRGVKTIDLDAVGLDEVDEHDEENIEFVPDRLLASKLGWMMFGSQPSLPNFGIHAEFLNSSQGFWLIRCGCGEWNNLIERWLSDHDSIWGFKDKDSKIQPVPGSVFYACAGCGKPLDNQKGEYVNKIQKHDHHGYQLSQLWTPNDPSQLYKRQLNANTSAKRKAFCISVIGWPYSSDEEQPLQREDIERWQSDFVLQDGCQYFTFHGLDQGDTIHGVFGEPTTDGRIKIIGLYKGHVINEIDYYNSIQRFNVYSGVIDAMPNRNFSMKTALKFPDNIRIQFFSKKFAEREEILPGSESVGVIQVNRDVSLQETVDAIKAGLFLFPNPKKLPPADLALYEEFKFHLTMLIRERGEDENGKALWGFKKKVPNHFGMALNSLRLAFETQSESGGSYGGGIG</sequence>
<dbReference type="GO" id="GO:0016887">
    <property type="term" value="F:ATP hydrolysis activity"/>
    <property type="evidence" value="ECO:0007669"/>
    <property type="project" value="InterPro"/>
</dbReference>
<accession>A0A6N4Q0B9</accession>
<dbReference type="EMBL" id="RQFF01000037">
    <property type="protein sequence ID" value="TGK67059.1"/>
    <property type="molecule type" value="Genomic_DNA"/>
</dbReference>
<evidence type="ECO:0000259" key="1">
    <source>
        <dbReference type="Pfam" id="PF05876"/>
    </source>
</evidence>